<dbReference type="EMBL" id="FOVR01000002">
    <property type="protein sequence ID" value="SFN93472.1"/>
    <property type="molecule type" value="Genomic_DNA"/>
</dbReference>
<name>A0A1I5D2L9_9HYPH</name>
<protein>
    <recommendedName>
        <fullName evidence="6">Peptide deformylase</fullName>
        <shortName evidence="6">PDF</shortName>
        <ecNumber evidence="6">3.5.1.88</ecNumber>
    </recommendedName>
    <alternativeName>
        <fullName evidence="6">Polypeptide deformylase</fullName>
    </alternativeName>
</protein>
<dbReference type="STRING" id="655353.SAMN04488056_102451"/>
<dbReference type="RefSeq" id="WP_090069892.1">
    <property type="nucleotide sequence ID" value="NZ_FOVR01000002.1"/>
</dbReference>
<feature type="binding site" evidence="6">
    <location>
        <position position="138"/>
    </location>
    <ligand>
        <name>Fe cation</name>
        <dbReference type="ChEBI" id="CHEBI:24875"/>
    </ligand>
</feature>
<dbReference type="EC" id="3.5.1.88" evidence="6"/>
<comment type="function">
    <text evidence="6">Removes the formyl group from the N-terminal Met of newly synthesized proteins. Requires at least a dipeptide for an efficient rate of reaction. N-terminal L-methionine is a prerequisite for activity but the enzyme has broad specificity at other positions.</text>
</comment>
<gene>
    <name evidence="6" type="primary">def</name>
    <name evidence="7" type="ORF">SAMN04488056_102451</name>
</gene>
<evidence type="ECO:0000256" key="5">
    <source>
        <dbReference type="ARBA" id="ARBA00023004"/>
    </source>
</evidence>
<dbReference type="AlphaFoldDB" id="A0A1I5D2L9"/>
<proteinExistence type="inferred from homology"/>
<dbReference type="InterPro" id="IPR023635">
    <property type="entry name" value="Peptide_deformylase"/>
</dbReference>
<evidence type="ECO:0000256" key="6">
    <source>
        <dbReference type="HAMAP-Rule" id="MF_00163"/>
    </source>
</evidence>
<dbReference type="PIRSF" id="PIRSF004749">
    <property type="entry name" value="Pep_def"/>
    <property type="match status" value="1"/>
</dbReference>
<dbReference type="InterPro" id="IPR036821">
    <property type="entry name" value="Peptide_deformylase_sf"/>
</dbReference>
<keyword evidence="5 6" id="KW-0408">Iron</keyword>
<feature type="binding site" evidence="6">
    <location>
        <position position="92"/>
    </location>
    <ligand>
        <name>Fe cation</name>
        <dbReference type="ChEBI" id="CHEBI:24875"/>
    </ligand>
</feature>
<accession>A0A1I5D2L9</accession>
<feature type="active site" evidence="6">
    <location>
        <position position="135"/>
    </location>
</feature>
<evidence type="ECO:0000256" key="1">
    <source>
        <dbReference type="ARBA" id="ARBA00010759"/>
    </source>
</evidence>
<dbReference type="FunFam" id="3.90.45.10:FF:000005">
    <property type="entry name" value="Peptide deformylase"/>
    <property type="match status" value="1"/>
</dbReference>
<evidence type="ECO:0000256" key="2">
    <source>
        <dbReference type="ARBA" id="ARBA00022723"/>
    </source>
</evidence>
<dbReference type="CDD" id="cd00487">
    <property type="entry name" value="Pep_deformylase"/>
    <property type="match status" value="1"/>
</dbReference>
<dbReference type="NCBIfam" id="TIGR00079">
    <property type="entry name" value="pept_deformyl"/>
    <property type="match status" value="1"/>
</dbReference>
<dbReference type="PANTHER" id="PTHR10458:SF22">
    <property type="entry name" value="PEPTIDE DEFORMYLASE"/>
    <property type="match status" value="1"/>
</dbReference>
<dbReference type="OrthoDB" id="9804313at2"/>
<comment type="cofactor">
    <cofactor evidence="6">
        <name>Fe(2+)</name>
        <dbReference type="ChEBI" id="CHEBI:29033"/>
    </cofactor>
    <text evidence="6">Binds 1 Fe(2+) ion.</text>
</comment>
<dbReference type="GO" id="GO:0046872">
    <property type="term" value="F:metal ion binding"/>
    <property type="evidence" value="ECO:0007669"/>
    <property type="project" value="UniProtKB-KW"/>
</dbReference>
<comment type="catalytic activity">
    <reaction evidence="6">
        <text>N-terminal N-formyl-L-methionyl-[peptide] + H2O = N-terminal L-methionyl-[peptide] + formate</text>
        <dbReference type="Rhea" id="RHEA:24420"/>
        <dbReference type="Rhea" id="RHEA-COMP:10639"/>
        <dbReference type="Rhea" id="RHEA-COMP:10640"/>
        <dbReference type="ChEBI" id="CHEBI:15377"/>
        <dbReference type="ChEBI" id="CHEBI:15740"/>
        <dbReference type="ChEBI" id="CHEBI:49298"/>
        <dbReference type="ChEBI" id="CHEBI:64731"/>
        <dbReference type="EC" id="3.5.1.88"/>
    </reaction>
</comment>
<dbReference type="GO" id="GO:0042586">
    <property type="term" value="F:peptide deformylase activity"/>
    <property type="evidence" value="ECO:0007669"/>
    <property type="project" value="UniProtKB-UniRule"/>
</dbReference>
<dbReference type="Proteomes" id="UP000199236">
    <property type="component" value="Unassembled WGS sequence"/>
</dbReference>
<dbReference type="PANTHER" id="PTHR10458">
    <property type="entry name" value="PEPTIDE DEFORMYLASE"/>
    <property type="match status" value="1"/>
</dbReference>
<evidence type="ECO:0000313" key="8">
    <source>
        <dbReference type="Proteomes" id="UP000199236"/>
    </source>
</evidence>
<evidence type="ECO:0000256" key="4">
    <source>
        <dbReference type="ARBA" id="ARBA00022917"/>
    </source>
</evidence>
<dbReference type="NCBIfam" id="NF001159">
    <property type="entry name" value="PRK00150.1-3"/>
    <property type="match status" value="1"/>
</dbReference>
<feature type="binding site" evidence="6">
    <location>
        <position position="134"/>
    </location>
    <ligand>
        <name>Fe cation</name>
        <dbReference type="ChEBI" id="CHEBI:24875"/>
    </ligand>
</feature>
<keyword evidence="3 6" id="KW-0378">Hydrolase</keyword>
<dbReference type="Pfam" id="PF01327">
    <property type="entry name" value="Pep_deformylase"/>
    <property type="match status" value="1"/>
</dbReference>
<keyword evidence="8" id="KW-1185">Reference proteome</keyword>
<keyword evidence="4 6" id="KW-0648">Protein biosynthesis</keyword>
<dbReference type="HAMAP" id="MF_00163">
    <property type="entry name" value="Pep_deformylase"/>
    <property type="match status" value="1"/>
</dbReference>
<sequence>MAVMDIVTLPDPILRKQSLPVERVDDDLRTLIDNMIETMYKAPGIGLAGIQVGVDRRLFVMDVSREENSPICMINPKIIFQSEELNTHEEGCLSIPEYYAEVDRPKQVTMEFLDRDGKPQTLELDELAATCAQHEFDHLNGALFIDYLSKLRRDRVIKKFTKLAKQKEKIVL</sequence>
<dbReference type="PRINTS" id="PR01576">
    <property type="entry name" value="PDEFORMYLASE"/>
</dbReference>
<dbReference type="Gene3D" id="3.90.45.10">
    <property type="entry name" value="Peptide deformylase"/>
    <property type="match status" value="1"/>
</dbReference>
<evidence type="ECO:0000313" key="7">
    <source>
        <dbReference type="EMBL" id="SFN93472.1"/>
    </source>
</evidence>
<dbReference type="SUPFAM" id="SSF56420">
    <property type="entry name" value="Peptide deformylase"/>
    <property type="match status" value="1"/>
</dbReference>
<keyword evidence="2 6" id="KW-0479">Metal-binding</keyword>
<organism evidence="7 8">
    <name type="scientific">Cohaesibacter marisflavi</name>
    <dbReference type="NCBI Taxonomy" id="655353"/>
    <lineage>
        <taxon>Bacteria</taxon>
        <taxon>Pseudomonadati</taxon>
        <taxon>Pseudomonadota</taxon>
        <taxon>Alphaproteobacteria</taxon>
        <taxon>Hyphomicrobiales</taxon>
        <taxon>Cohaesibacteraceae</taxon>
    </lineage>
</organism>
<comment type="similarity">
    <text evidence="1 6">Belongs to the polypeptide deformylase family.</text>
</comment>
<dbReference type="GO" id="GO:0006412">
    <property type="term" value="P:translation"/>
    <property type="evidence" value="ECO:0007669"/>
    <property type="project" value="UniProtKB-UniRule"/>
</dbReference>
<reference evidence="7 8" key="1">
    <citation type="submission" date="2016-10" db="EMBL/GenBank/DDBJ databases">
        <authorList>
            <person name="de Groot N.N."/>
        </authorList>
    </citation>
    <scope>NUCLEOTIDE SEQUENCE [LARGE SCALE GENOMIC DNA]</scope>
    <source>
        <strain evidence="7 8">CGMCC 1.9157</strain>
    </source>
</reference>
<evidence type="ECO:0000256" key="3">
    <source>
        <dbReference type="ARBA" id="ARBA00022801"/>
    </source>
</evidence>